<evidence type="ECO:0000313" key="3">
    <source>
        <dbReference type="Proteomes" id="UP000717585"/>
    </source>
</evidence>
<accession>A0A8J6B291</accession>
<evidence type="ECO:0000256" key="1">
    <source>
        <dbReference type="SAM" id="MobiDB-lite"/>
    </source>
</evidence>
<gene>
    <name evidence="2" type="ORF">J8273_7575</name>
</gene>
<proteinExistence type="predicted"/>
<organism evidence="2 3">
    <name type="scientific">Carpediemonas membranifera</name>
    <dbReference type="NCBI Taxonomy" id="201153"/>
    <lineage>
        <taxon>Eukaryota</taxon>
        <taxon>Metamonada</taxon>
        <taxon>Carpediemonas-like organisms</taxon>
        <taxon>Carpediemonas</taxon>
    </lineage>
</organism>
<name>A0A8J6B291_9EUKA</name>
<protein>
    <submittedName>
        <fullName evidence="2">Uncharacterized protein</fullName>
    </submittedName>
</protein>
<dbReference type="AlphaFoldDB" id="A0A8J6B291"/>
<evidence type="ECO:0000313" key="2">
    <source>
        <dbReference type="EMBL" id="KAG9391334.1"/>
    </source>
</evidence>
<dbReference type="Proteomes" id="UP000717585">
    <property type="component" value="Unassembled WGS sequence"/>
</dbReference>
<reference evidence="2" key="1">
    <citation type="submission" date="2021-05" db="EMBL/GenBank/DDBJ databases">
        <title>A free-living protist that lacks canonical eukaryotic 1 DNA replication and segregation systems.</title>
        <authorList>
            <person name="Salas-Leiva D.E."/>
            <person name="Tromer E.C."/>
            <person name="Curtis B.A."/>
            <person name="Jerlstrom-Hultqvist J."/>
            <person name="Kolisko M."/>
            <person name="Yi Z."/>
            <person name="Salas-Leiva J.S."/>
            <person name="Gallot-Lavallee L."/>
            <person name="Kops G.J.P.L."/>
            <person name="Archibald J.M."/>
            <person name="Simpson A.G.B."/>
            <person name="Roger A.J."/>
        </authorList>
    </citation>
    <scope>NUCLEOTIDE SEQUENCE</scope>
    <source>
        <strain evidence="2">BICM</strain>
    </source>
</reference>
<feature type="region of interest" description="Disordered" evidence="1">
    <location>
        <begin position="113"/>
        <end position="155"/>
    </location>
</feature>
<keyword evidence="3" id="KW-1185">Reference proteome</keyword>
<dbReference type="EMBL" id="JAHDYR010000056">
    <property type="protein sequence ID" value="KAG9391334.1"/>
    <property type="molecule type" value="Genomic_DNA"/>
</dbReference>
<comment type="caution">
    <text evidence="2">The sequence shown here is derived from an EMBL/GenBank/DDBJ whole genome shotgun (WGS) entry which is preliminary data.</text>
</comment>
<sequence length="400" mass="45299">MPCVDTLEVWITRMFHPFHGLFNGFRMNERDEEMEGSKRQIVHALICYFSIEPKYRTEGVVDVLKHRVHENVVEMLTERKQKPLESTSDVVVAAENVQEAAIPSTRRFARRSCQVDGSITREGQASAEGVGKAGEEASGEGEGQPSASKKDKKKKPKIDLTLETFDVTAVLKEEPWYGGIIAPVSSAMTTLTVIQSGYMDEHRLELMLETMTSGATREMMLRIMIAWQLELYTIAGKRGAMPVDDEGRVARLDAAAERLRADVLAGRVGKNTYCDGIYKRIHEMSSIKTHNVRRKYAKMIKYAILWPKEFRELASHQAVPLTLAHSVLIFSQAFDNRLNAELGHLQDQDRDKIRHNILRLEESQGLEQTSDLLFRVFGVTRPGTRKAQLVTPEKRDNEAE</sequence>